<feature type="signal peptide" evidence="1">
    <location>
        <begin position="1"/>
        <end position="24"/>
    </location>
</feature>
<protein>
    <submittedName>
        <fullName evidence="3">GDSL-type esterase/lipase family protein</fullName>
    </submittedName>
</protein>
<dbReference type="InterPro" id="IPR008265">
    <property type="entry name" value="Lipase_GDSL_AS"/>
</dbReference>
<keyword evidence="1" id="KW-0732">Signal</keyword>
<dbReference type="Pfam" id="PF13472">
    <property type="entry name" value="Lipase_GDSL_2"/>
    <property type="match status" value="1"/>
</dbReference>
<dbReference type="PROSITE" id="PS01098">
    <property type="entry name" value="LIPASE_GDSL_SER"/>
    <property type="match status" value="1"/>
</dbReference>
<accession>A0ABT0HPT3</accession>
<dbReference type="PANTHER" id="PTHR30383:SF5">
    <property type="entry name" value="SGNH HYDROLASE-TYPE ESTERASE DOMAIN-CONTAINING PROTEIN"/>
    <property type="match status" value="1"/>
</dbReference>
<dbReference type="Gene3D" id="3.40.50.1110">
    <property type="entry name" value="SGNH hydrolase"/>
    <property type="match status" value="1"/>
</dbReference>
<keyword evidence="4" id="KW-1185">Reference proteome</keyword>
<gene>
    <name evidence="3" type="ORF">M0L20_20080</name>
</gene>
<dbReference type="EMBL" id="JALPRF010000003">
    <property type="protein sequence ID" value="MCK8494175.1"/>
    <property type="molecule type" value="Genomic_DNA"/>
</dbReference>
<organism evidence="3 4">
    <name type="scientific">Spirosoma liriopis</name>
    <dbReference type="NCBI Taxonomy" id="2937440"/>
    <lineage>
        <taxon>Bacteria</taxon>
        <taxon>Pseudomonadati</taxon>
        <taxon>Bacteroidota</taxon>
        <taxon>Cytophagia</taxon>
        <taxon>Cytophagales</taxon>
        <taxon>Cytophagaceae</taxon>
        <taxon>Spirosoma</taxon>
    </lineage>
</organism>
<dbReference type="PANTHER" id="PTHR30383">
    <property type="entry name" value="THIOESTERASE 1/PROTEASE 1/LYSOPHOSPHOLIPASE L1"/>
    <property type="match status" value="1"/>
</dbReference>
<evidence type="ECO:0000313" key="4">
    <source>
        <dbReference type="Proteomes" id="UP001202180"/>
    </source>
</evidence>
<dbReference type="InterPro" id="IPR013830">
    <property type="entry name" value="SGNH_hydro"/>
</dbReference>
<evidence type="ECO:0000259" key="2">
    <source>
        <dbReference type="Pfam" id="PF13472"/>
    </source>
</evidence>
<evidence type="ECO:0000313" key="3">
    <source>
        <dbReference type="EMBL" id="MCK8494175.1"/>
    </source>
</evidence>
<sequence length="221" mass="24392">MTTFFRVIALFCVGALLAMTTANPTRVVFFGDSITQAGVNPGGYIDRLKSLLPANQYELIGAGIGGNKIYDLYLRMDDDVLAKKPDVVVVWVGVNDVWHKASSGTGTDADKFVRFYEAVVKKLQAANARVVLCTPAAIGEKTDMSNQQDGDLNQYSQLIRDIAKKNNLPLVDLRKAFLDYNLKHNPDNKEKGILTTDRVHLNEAGNQFVAEQMQKVLATLK</sequence>
<proteinExistence type="predicted"/>
<dbReference type="InterPro" id="IPR051532">
    <property type="entry name" value="Ester_Hydrolysis_Enzymes"/>
</dbReference>
<dbReference type="RefSeq" id="WP_248478734.1">
    <property type="nucleotide sequence ID" value="NZ_JALPRF010000003.1"/>
</dbReference>
<feature type="chain" id="PRO_5046546002" evidence="1">
    <location>
        <begin position="25"/>
        <end position="221"/>
    </location>
</feature>
<dbReference type="InterPro" id="IPR036514">
    <property type="entry name" value="SGNH_hydro_sf"/>
</dbReference>
<evidence type="ECO:0000256" key="1">
    <source>
        <dbReference type="SAM" id="SignalP"/>
    </source>
</evidence>
<dbReference type="Proteomes" id="UP001202180">
    <property type="component" value="Unassembled WGS sequence"/>
</dbReference>
<name>A0ABT0HPT3_9BACT</name>
<reference evidence="3 4" key="1">
    <citation type="submission" date="2022-04" db="EMBL/GenBank/DDBJ databases">
        <title>Spirosoma sp. strain RP8 genome sequencing and assembly.</title>
        <authorList>
            <person name="Jung Y."/>
        </authorList>
    </citation>
    <scope>NUCLEOTIDE SEQUENCE [LARGE SCALE GENOMIC DNA]</scope>
    <source>
        <strain evidence="3 4">RP8</strain>
    </source>
</reference>
<feature type="domain" description="SGNH hydrolase-type esterase" evidence="2">
    <location>
        <begin position="29"/>
        <end position="207"/>
    </location>
</feature>
<dbReference type="SUPFAM" id="SSF52266">
    <property type="entry name" value="SGNH hydrolase"/>
    <property type="match status" value="1"/>
</dbReference>
<comment type="caution">
    <text evidence="3">The sequence shown here is derived from an EMBL/GenBank/DDBJ whole genome shotgun (WGS) entry which is preliminary data.</text>
</comment>